<dbReference type="Pfam" id="PF00106">
    <property type="entry name" value="adh_short"/>
    <property type="match status" value="1"/>
</dbReference>
<accession>A0ABD3H4I2</accession>
<evidence type="ECO:0000256" key="1">
    <source>
        <dbReference type="SAM" id="SignalP"/>
    </source>
</evidence>
<proteinExistence type="predicted"/>
<dbReference type="PROSITE" id="PS00061">
    <property type="entry name" value="ADH_SHORT"/>
    <property type="match status" value="1"/>
</dbReference>
<organism evidence="2 3">
    <name type="scientific">Riccia sorocarpa</name>
    <dbReference type="NCBI Taxonomy" id="122646"/>
    <lineage>
        <taxon>Eukaryota</taxon>
        <taxon>Viridiplantae</taxon>
        <taxon>Streptophyta</taxon>
        <taxon>Embryophyta</taxon>
        <taxon>Marchantiophyta</taxon>
        <taxon>Marchantiopsida</taxon>
        <taxon>Marchantiidae</taxon>
        <taxon>Marchantiales</taxon>
        <taxon>Ricciaceae</taxon>
        <taxon>Riccia</taxon>
    </lineage>
</organism>
<dbReference type="EMBL" id="JBJQOH010000006">
    <property type="protein sequence ID" value="KAL3686183.1"/>
    <property type="molecule type" value="Genomic_DNA"/>
</dbReference>
<dbReference type="PANTHER" id="PTHR45274">
    <property type="entry name" value="NAD(P)-BINDING ROSSMANN-FOLD SUPERFAMILY PROTEIN"/>
    <property type="match status" value="1"/>
</dbReference>
<gene>
    <name evidence="2" type="ORF">R1sor_004205</name>
</gene>
<evidence type="ECO:0000313" key="3">
    <source>
        <dbReference type="Proteomes" id="UP001633002"/>
    </source>
</evidence>
<dbReference type="Gene3D" id="3.40.50.720">
    <property type="entry name" value="NAD(P)-binding Rossmann-like Domain"/>
    <property type="match status" value="1"/>
</dbReference>
<dbReference type="InterPro" id="IPR036291">
    <property type="entry name" value="NAD(P)-bd_dom_sf"/>
</dbReference>
<dbReference type="Proteomes" id="UP001633002">
    <property type="component" value="Unassembled WGS sequence"/>
</dbReference>
<dbReference type="PANTHER" id="PTHR45274:SF2">
    <property type="entry name" value="NAD(P)-BINDING ROSSMANN-FOLD SUPERFAMILY PROTEIN"/>
    <property type="match status" value="1"/>
</dbReference>
<evidence type="ECO:0000313" key="2">
    <source>
        <dbReference type="EMBL" id="KAL3686183.1"/>
    </source>
</evidence>
<dbReference type="InterPro" id="IPR002347">
    <property type="entry name" value="SDR_fam"/>
</dbReference>
<feature type="chain" id="PRO_5044821836" evidence="1">
    <location>
        <begin position="23"/>
        <end position="307"/>
    </location>
</feature>
<keyword evidence="3" id="KW-1185">Reference proteome</keyword>
<feature type="signal peptide" evidence="1">
    <location>
        <begin position="1"/>
        <end position="22"/>
    </location>
</feature>
<comment type="caution">
    <text evidence="2">The sequence shown here is derived from an EMBL/GenBank/DDBJ whole genome shotgun (WGS) entry which is preliminary data.</text>
</comment>
<reference evidence="2 3" key="1">
    <citation type="submission" date="2024-09" db="EMBL/GenBank/DDBJ databases">
        <title>Chromosome-scale assembly of Riccia sorocarpa.</title>
        <authorList>
            <person name="Paukszto L."/>
        </authorList>
    </citation>
    <scope>NUCLEOTIDE SEQUENCE [LARGE SCALE GENOMIC DNA]</scope>
    <source>
        <strain evidence="2">LP-2024</strain>
        <tissue evidence="2">Aerial parts of the thallus</tissue>
    </source>
</reference>
<dbReference type="PRINTS" id="PR00081">
    <property type="entry name" value="GDHRDH"/>
</dbReference>
<protein>
    <submittedName>
        <fullName evidence="2">Uncharacterized protein</fullName>
    </submittedName>
</protein>
<name>A0ABD3H4I2_9MARC</name>
<dbReference type="AlphaFoldDB" id="A0ABD3H4I2"/>
<dbReference type="InterPro" id="IPR020904">
    <property type="entry name" value="Sc_DH/Rdtase_CS"/>
</dbReference>
<dbReference type="SUPFAM" id="SSF51735">
    <property type="entry name" value="NAD(P)-binding Rossmann-fold domains"/>
    <property type="match status" value="1"/>
</dbReference>
<keyword evidence="1" id="KW-0732">Signal</keyword>
<sequence length="307" mass="33130">MFSELVCGSLVVLIYSFAKADADLTLLSKAPIPPTAFRDKVVWITGASQGIGEILAKEFASHGAKLILSARRLSELERVRGTLSGTYAPDAVFLLPLDIAAGEEVISEAVEKAEAAFGAKGVDIMVHNASAPRPQVAYSKIPEDSTKTSFAVNVIGTIALTKILAPKMVERGRGQFAVLSSVAGKVPAPGQSVYSATKFAVNGYFDTLRSEIGYTGVKVSLICPGPVKTDPASTDDRQPLPRVVELIMRSIYYKADETWIAQQPVLSFIYLRQHFPGLASVILQKLGPKRVKKGNTYKLSKMLEKDE</sequence>